<dbReference type="EMBL" id="ML738596">
    <property type="protein sequence ID" value="KAE8166166.1"/>
    <property type="molecule type" value="Genomic_DNA"/>
</dbReference>
<accession>A0A5N6V592</accession>
<dbReference type="AlphaFoldDB" id="A0A5N6V592"/>
<sequence>MVIGSWVDLTYLRGYRWSTGTIQTELRSNTSNTSSSPSTQTIFNEIVRRIPTTTTFTELVFDQITPEEGDLISRSLAASAVVERSNARVNFNSVTRVLWVRLIPIEIHDVHQRWIAYSRTEWRVGGLLTQAEDKLLDIGVGTRFDGFTGAYTLSSKEPDLFIRPDTYSQPLVVIESVNVVILLKWSKLKNNRVKATAEIWRRGGAMYEKAIFPAPIPAPAPGTDIIELTRAEIFGLFMNPRRIADKFILELQDLRDFVGE</sequence>
<proteinExistence type="predicted"/>
<evidence type="ECO:0000313" key="1">
    <source>
        <dbReference type="EMBL" id="KAE8166166.1"/>
    </source>
</evidence>
<dbReference type="OrthoDB" id="76567at2759"/>
<name>A0A5N6V592_ASPTM</name>
<gene>
    <name evidence="1" type="ORF">BDV40DRAFT_285813</name>
</gene>
<evidence type="ECO:0000313" key="2">
    <source>
        <dbReference type="Proteomes" id="UP000326950"/>
    </source>
</evidence>
<dbReference type="Proteomes" id="UP000326950">
    <property type="component" value="Unassembled WGS sequence"/>
</dbReference>
<protein>
    <submittedName>
        <fullName evidence="1">Uncharacterized protein</fullName>
    </submittedName>
</protein>
<keyword evidence="2" id="KW-1185">Reference proteome</keyword>
<organism evidence="1 2">
    <name type="scientific">Aspergillus tamarii</name>
    <dbReference type="NCBI Taxonomy" id="41984"/>
    <lineage>
        <taxon>Eukaryota</taxon>
        <taxon>Fungi</taxon>
        <taxon>Dikarya</taxon>
        <taxon>Ascomycota</taxon>
        <taxon>Pezizomycotina</taxon>
        <taxon>Eurotiomycetes</taxon>
        <taxon>Eurotiomycetidae</taxon>
        <taxon>Eurotiales</taxon>
        <taxon>Aspergillaceae</taxon>
        <taxon>Aspergillus</taxon>
        <taxon>Aspergillus subgen. Circumdati</taxon>
    </lineage>
</organism>
<reference evidence="1 2" key="1">
    <citation type="submission" date="2019-04" db="EMBL/GenBank/DDBJ databases">
        <title>Friends and foes A comparative genomics study of 23 Aspergillus species from section Flavi.</title>
        <authorList>
            <consortium name="DOE Joint Genome Institute"/>
            <person name="Kjaerbolling I."/>
            <person name="Vesth T."/>
            <person name="Frisvad J.C."/>
            <person name="Nybo J.L."/>
            <person name="Theobald S."/>
            <person name="Kildgaard S."/>
            <person name="Isbrandt T."/>
            <person name="Kuo A."/>
            <person name="Sato A."/>
            <person name="Lyhne E.K."/>
            <person name="Kogle M.E."/>
            <person name="Wiebenga A."/>
            <person name="Kun R.S."/>
            <person name="Lubbers R.J."/>
            <person name="Makela M.R."/>
            <person name="Barry K."/>
            <person name="Chovatia M."/>
            <person name="Clum A."/>
            <person name="Daum C."/>
            <person name="Haridas S."/>
            <person name="He G."/>
            <person name="LaButti K."/>
            <person name="Lipzen A."/>
            <person name="Mondo S."/>
            <person name="Riley R."/>
            <person name="Salamov A."/>
            <person name="Simmons B.A."/>
            <person name="Magnuson J.K."/>
            <person name="Henrissat B."/>
            <person name="Mortensen U.H."/>
            <person name="Larsen T.O."/>
            <person name="Devries R.P."/>
            <person name="Grigoriev I.V."/>
            <person name="Machida M."/>
            <person name="Baker S.E."/>
            <person name="Andersen M.R."/>
        </authorList>
    </citation>
    <scope>NUCLEOTIDE SEQUENCE [LARGE SCALE GENOMIC DNA]</scope>
    <source>
        <strain evidence="1 2">CBS 117626</strain>
    </source>
</reference>